<feature type="non-terminal residue" evidence="1">
    <location>
        <position position="1"/>
    </location>
</feature>
<accession>A0A6G3TQW4</accession>
<dbReference type="SUPFAM" id="SSF48452">
    <property type="entry name" value="TPR-like"/>
    <property type="match status" value="1"/>
</dbReference>
<dbReference type="EMBL" id="JAAGMQ010001124">
    <property type="protein sequence ID" value="NEC38973.1"/>
    <property type="molecule type" value="Genomic_DNA"/>
</dbReference>
<evidence type="ECO:0000313" key="2">
    <source>
        <dbReference type="Proteomes" id="UP000475666"/>
    </source>
</evidence>
<comment type="caution">
    <text evidence="1">The sequence shown here is derived from an EMBL/GenBank/DDBJ whole genome shotgun (WGS) entry which is preliminary data.</text>
</comment>
<dbReference type="Gene3D" id="1.25.40.10">
    <property type="entry name" value="Tetratricopeptide repeat domain"/>
    <property type="match status" value="1"/>
</dbReference>
<proteinExistence type="predicted"/>
<evidence type="ECO:0000313" key="1">
    <source>
        <dbReference type="EMBL" id="NEC38973.1"/>
    </source>
</evidence>
<reference evidence="1 2" key="1">
    <citation type="submission" date="2020-01" db="EMBL/GenBank/DDBJ databases">
        <title>Insect and environment-associated Actinomycetes.</title>
        <authorList>
            <person name="Currrie C."/>
            <person name="Chevrette M."/>
            <person name="Carlson C."/>
            <person name="Stubbendieck R."/>
            <person name="Wendt-Pienkowski E."/>
        </authorList>
    </citation>
    <scope>NUCLEOTIDE SEQUENCE [LARGE SCALE GENOMIC DNA]</scope>
    <source>
        <strain evidence="1 2">SID7739</strain>
    </source>
</reference>
<evidence type="ECO:0008006" key="3">
    <source>
        <dbReference type="Google" id="ProtNLM"/>
    </source>
</evidence>
<organism evidence="1 2">
    <name type="scientific">Streptomyces rubrogriseus</name>
    <dbReference type="NCBI Taxonomy" id="194673"/>
    <lineage>
        <taxon>Bacteria</taxon>
        <taxon>Bacillati</taxon>
        <taxon>Actinomycetota</taxon>
        <taxon>Actinomycetes</taxon>
        <taxon>Kitasatosporales</taxon>
        <taxon>Streptomycetaceae</taxon>
        <taxon>Streptomyces</taxon>
        <taxon>Streptomyces violaceoruber group</taxon>
    </lineage>
</organism>
<dbReference type="Proteomes" id="UP000475666">
    <property type="component" value="Unassembled WGS sequence"/>
</dbReference>
<dbReference type="InterPro" id="IPR011990">
    <property type="entry name" value="TPR-like_helical_dom_sf"/>
</dbReference>
<name>A0A6G3TQW4_9ACTN</name>
<protein>
    <recommendedName>
        <fullName evidence="3">Tetratricopeptide repeat protein</fullName>
    </recommendedName>
</protein>
<dbReference type="AlphaFoldDB" id="A0A6G3TQW4"/>
<sequence length="88" mass="9788">ARALAELARVQEYAGRPEESLRTCREAVDWARRAEDVRLQAALHLRLADTLDRLGDPTAAGLERSAAERMLREEPADACEIRSAVSED</sequence>
<gene>
    <name evidence="1" type="ORF">G3I66_38305</name>
</gene>